<name>T1AG46_9ZZZZ</name>
<protein>
    <submittedName>
        <fullName evidence="5">Bifunctional folylpolyglutamate synthase/ dihydrofolate synthase</fullName>
    </submittedName>
</protein>
<evidence type="ECO:0000256" key="2">
    <source>
        <dbReference type="ARBA" id="ARBA00022598"/>
    </source>
</evidence>
<keyword evidence="3" id="KW-0547">Nucleotide-binding</keyword>
<dbReference type="PANTHER" id="PTHR11136">
    <property type="entry name" value="FOLYLPOLYGLUTAMATE SYNTHASE-RELATED"/>
    <property type="match status" value="1"/>
</dbReference>
<dbReference type="GO" id="GO:0008841">
    <property type="term" value="F:dihydrofolate synthase activity"/>
    <property type="evidence" value="ECO:0007669"/>
    <property type="project" value="TreeGrafter"/>
</dbReference>
<dbReference type="GO" id="GO:0005737">
    <property type="term" value="C:cytoplasm"/>
    <property type="evidence" value="ECO:0007669"/>
    <property type="project" value="TreeGrafter"/>
</dbReference>
<dbReference type="GO" id="GO:0005524">
    <property type="term" value="F:ATP binding"/>
    <property type="evidence" value="ECO:0007669"/>
    <property type="project" value="UniProtKB-KW"/>
</dbReference>
<keyword evidence="2" id="KW-0436">Ligase</keyword>
<dbReference type="InterPro" id="IPR001645">
    <property type="entry name" value="Folylpolyglutamate_synth"/>
</dbReference>
<dbReference type="InterPro" id="IPR018109">
    <property type="entry name" value="Folylpolyglutamate_synth_CS"/>
</dbReference>
<dbReference type="GO" id="GO:0004326">
    <property type="term" value="F:tetrahydrofolylpolyglutamate synthase activity"/>
    <property type="evidence" value="ECO:0007669"/>
    <property type="project" value="InterPro"/>
</dbReference>
<dbReference type="SUPFAM" id="SSF53623">
    <property type="entry name" value="MurD-like peptide ligases, catalytic domain"/>
    <property type="match status" value="1"/>
</dbReference>
<reference evidence="5" key="1">
    <citation type="submission" date="2013-08" db="EMBL/GenBank/DDBJ databases">
        <authorList>
            <person name="Mendez C."/>
            <person name="Richter M."/>
            <person name="Ferrer M."/>
            <person name="Sanchez J."/>
        </authorList>
    </citation>
    <scope>NUCLEOTIDE SEQUENCE</scope>
</reference>
<feature type="non-terminal residue" evidence="5">
    <location>
        <position position="109"/>
    </location>
</feature>
<comment type="similarity">
    <text evidence="1">Belongs to the folylpolyglutamate synthase family.</text>
</comment>
<comment type="caution">
    <text evidence="5">The sequence shown here is derived from an EMBL/GenBank/DDBJ whole genome shotgun (WGS) entry which is preliminary data.</text>
</comment>
<proteinExistence type="inferred from homology"/>
<reference evidence="5" key="2">
    <citation type="journal article" date="2014" name="ISME J.">
        <title>Microbial stratification in low pH oxic and suboxic macroscopic growths along an acid mine drainage.</title>
        <authorList>
            <person name="Mendez-Garcia C."/>
            <person name="Mesa V."/>
            <person name="Sprenger R.R."/>
            <person name="Richter M."/>
            <person name="Diez M.S."/>
            <person name="Solano J."/>
            <person name="Bargiela R."/>
            <person name="Golyshina O.V."/>
            <person name="Manteca A."/>
            <person name="Ramos J.L."/>
            <person name="Gallego J.R."/>
            <person name="Llorente I."/>
            <person name="Martins Dos Santos V.A."/>
            <person name="Jensen O.N."/>
            <person name="Pelaez A.I."/>
            <person name="Sanchez J."/>
            <person name="Ferrer M."/>
        </authorList>
    </citation>
    <scope>NUCLEOTIDE SEQUENCE</scope>
</reference>
<organism evidence="5">
    <name type="scientific">mine drainage metagenome</name>
    <dbReference type="NCBI Taxonomy" id="410659"/>
    <lineage>
        <taxon>unclassified sequences</taxon>
        <taxon>metagenomes</taxon>
        <taxon>ecological metagenomes</taxon>
    </lineage>
</organism>
<accession>T1AG46</accession>
<dbReference type="Gene3D" id="3.40.1190.10">
    <property type="entry name" value="Mur-like, catalytic domain"/>
    <property type="match status" value="1"/>
</dbReference>
<evidence type="ECO:0000256" key="4">
    <source>
        <dbReference type="ARBA" id="ARBA00022840"/>
    </source>
</evidence>
<dbReference type="AlphaFoldDB" id="T1AG46"/>
<dbReference type="PANTHER" id="PTHR11136:SF0">
    <property type="entry name" value="DIHYDROFOLATE SYNTHETASE-RELATED"/>
    <property type="match status" value="1"/>
</dbReference>
<evidence type="ECO:0000256" key="1">
    <source>
        <dbReference type="ARBA" id="ARBA00008276"/>
    </source>
</evidence>
<sequence length="109" mass="11735">MKNLPDSAAGWIAYLESLAPPQTIHLGLERMEILLRRIGWGPSDPPALIVGGTNGKGSTVALVESILRAAGYRVGAYFSPHLLRYAERIRIHGVDIAEAPLCRAFAAAE</sequence>
<dbReference type="PROSITE" id="PS01011">
    <property type="entry name" value="FOLYLPOLYGLU_SYNT_1"/>
    <property type="match status" value="1"/>
</dbReference>
<dbReference type="EMBL" id="AUZX01012226">
    <property type="protein sequence ID" value="EQD39999.1"/>
    <property type="molecule type" value="Genomic_DNA"/>
</dbReference>
<gene>
    <name evidence="5" type="ORF">B1A_16642</name>
</gene>
<keyword evidence="4" id="KW-0067">ATP-binding</keyword>
<dbReference type="InterPro" id="IPR036565">
    <property type="entry name" value="Mur-like_cat_sf"/>
</dbReference>
<evidence type="ECO:0000256" key="3">
    <source>
        <dbReference type="ARBA" id="ARBA00022741"/>
    </source>
</evidence>
<evidence type="ECO:0000313" key="5">
    <source>
        <dbReference type="EMBL" id="EQD39999.1"/>
    </source>
</evidence>